<sequence length="471" mass="53212">MRFILASKLLKSRRLIPALIALLLIWLFFLLTCIIKQQSVYDLVGPTENPYWGIAQFRISADDFRTSLIKYKYGARHDPGKIKLKYEILRSKFFIISQRSETTQFAYQQPLYSSTIQDLNKAFSGMDVLMSRFPADGESATDSLIEATSIFDSAYDRFVSAVGLSEVRRRDSLLSDALQNRSILLYSNIGVSVLFFVAVLIFSRSIRNFDQALRTAQQVAHTKQVFLAAINHEMRNPLQTIVSATENISHYATSRELMYAVDNIDQAVKHIETHMRDLTDYLRLRTNKVNLHISLIDLQKIANEVVRRFKPKADQKGIRLQATIYTPRTQFISDAQRVQQIIDNLVENSLKFSSDGMIEIKCGIFSESDDSQVKIEIVDQGIGIDKNKIDFLFSPFFQTQFPDNSAISGYGMGLAVVRGLVEVLGGRISVESDVGKGTAFKVTLPYRSLPVRDIPLPGEHGQTSLAADNLR</sequence>
<dbReference type="EMBL" id="LPDO01000141">
    <property type="protein sequence ID" value="KVT42752.1"/>
    <property type="molecule type" value="Genomic_DNA"/>
</dbReference>
<evidence type="ECO:0000256" key="5">
    <source>
        <dbReference type="ARBA" id="ARBA00022553"/>
    </source>
</evidence>
<reference evidence="17 18" key="1">
    <citation type="submission" date="2015-11" db="EMBL/GenBank/DDBJ databases">
        <title>Expanding the genomic diversity of Burkholderia species for the development of highly accurate diagnostics.</title>
        <authorList>
            <person name="Sahl J."/>
            <person name="Keim P."/>
            <person name="Wagner D."/>
        </authorList>
    </citation>
    <scope>NUCLEOTIDE SEQUENCE [LARGE SCALE GENOMIC DNA]</scope>
    <source>
        <strain evidence="16 17">MSMB1137WGS</strain>
        <strain evidence="15 18">MSMB1585WGS</strain>
        <strain evidence="14 19">MSMB2058</strain>
    </source>
</reference>
<keyword evidence="7" id="KW-0547">Nucleotide-binding</keyword>
<dbReference type="GO" id="GO:0009927">
    <property type="term" value="F:histidine phosphotransfer kinase activity"/>
    <property type="evidence" value="ECO:0007669"/>
    <property type="project" value="TreeGrafter"/>
</dbReference>
<dbReference type="InterPro" id="IPR003594">
    <property type="entry name" value="HATPase_dom"/>
</dbReference>
<keyword evidence="12" id="KW-0812">Transmembrane</keyword>
<evidence type="ECO:0000256" key="4">
    <source>
        <dbReference type="ARBA" id="ARBA00022475"/>
    </source>
</evidence>
<evidence type="ECO:0000256" key="10">
    <source>
        <dbReference type="ARBA" id="ARBA00023012"/>
    </source>
</evidence>
<evidence type="ECO:0000256" key="7">
    <source>
        <dbReference type="ARBA" id="ARBA00022741"/>
    </source>
</evidence>
<dbReference type="EMBL" id="LOZE01000115">
    <property type="protein sequence ID" value="KVM24637.1"/>
    <property type="molecule type" value="Genomic_DNA"/>
</dbReference>
<dbReference type="SUPFAM" id="SSF55874">
    <property type="entry name" value="ATPase domain of HSP90 chaperone/DNA topoisomerase II/histidine kinase"/>
    <property type="match status" value="1"/>
</dbReference>
<dbReference type="InterPro" id="IPR003661">
    <property type="entry name" value="HisK_dim/P_dom"/>
</dbReference>
<dbReference type="SMART" id="SM00388">
    <property type="entry name" value="HisKA"/>
    <property type="match status" value="1"/>
</dbReference>
<dbReference type="InterPro" id="IPR005467">
    <property type="entry name" value="His_kinase_dom"/>
</dbReference>
<dbReference type="Gene3D" id="1.10.287.130">
    <property type="match status" value="1"/>
</dbReference>
<comment type="catalytic activity">
    <reaction evidence="1">
        <text>ATP + protein L-histidine = ADP + protein N-phospho-L-histidine.</text>
        <dbReference type="EC" id="2.7.13.3"/>
    </reaction>
</comment>
<feature type="domain" description="Histidine kinase" evidence="13">
    <location>
        <begin position="229"/>
        <end position="448"/>
    </location>
</feature>
<feature type="transmembrane region" description="Helical" evidence="12">
    <location>
        <begin position="183"/>
        <end position="202"/>
    </location>
</feature>
<comment type="caution">
    <text evidence="16">The sequence shown here is derived from an EMBL/GenBank/DDBJ whole genome shotgun (WGS) entry which is preliminary data.</text>
</comment>
<evidence type="ECO:0000256" key="9">
    <source>
        <dbReference type="ARBA" id="ARBA00022840"/>
    </source>
</evidence>
<evidence type="ECO:0000256" key="12">
    <source>
        <dbReference type="SAM" id="Phobius"/>
    </source>
</evidence>
<evidence type="ECO:0000256" key="11">
    <source>
        <dbReference type="ARBA" id="ARBA00023136"/>
    </source>
</evidence>
<dbReference type="Proteomes" id="UP000061665">
    <property type="component" value="Unassembled WGS sequence"/>
</dbReference>
<evidence type="ECO:0000313" key="16">
    <source>
        <dbReference type="EMBL" id="KVT42752.1"/>
    </source>
</evidence>
<dbReference type="PRINTS" id="PR00344">
    <property type="entry name" value="BCTRLSENSOR"/>
</dbReference>
<dbReference type="FunFam" id="3.30.565.10:FF:000023">
    <property type="entry name" value="PAS domain-containing sensor histidine kinase"/>
    <property type="match status" value="1"/>
</dbReference>
<evidence type="ECO:0000259" key="13">
    <source>
        <dbReference type="PROSITE" id="PS50109"/>
    </source>
</evidence>
<evidence type="ECO:0000256" key="2">
    <source>
        <dbReference type="ARBA" id="ARBA00004236"/>
    </source>
</evidence>
<dbReference type="Gene3D" id="3.30.565.10">
    <property type="entry name" value="Histidine kinase-like ATPase, C-terminal domain"/>
    <property type="match status" value="1"/>
</dbReference>
<dbReference type="CDD" id="cd00082">
    <property type="entry name" value="HisKA"/>
    <property type="match status" value="1"/>
</dbReference>
<dbReference type="EC" id="2.7.13.3" evidence="3"/>
<evidence type="ECO:0000256" key="6">
    <source>
        <dbReference type="ARBA" id="ARBA00022679"/>
    </source>
</evidence>
<protein>
    <recommendedName>
        <fullName evidence="3">histidine kinase</fullName>
        <ecNumber evidence="3">2.7.13.3</ecNumber>
    </recommendedName>
</protein>
<dbReference type="GO" id="GO:0005886">
    <property type="term" value="C:plasma membrane"/>
    <property type="evidence" value="ECO:0007669"/>
    <property type="project" value="UniProtKB-SubCell"/>
</dbReference>
<dbReference type="InterPro" id="IPR036890">
    <property type="entry name" value="HATPase_C_sf"/>
</dbReference>
<evidence type="ECO:0000313" key="18">
    <source>
        <dbReference type="Proteomes" id="UP000057910"/>
    </source>
</evidence>
<dbReference type="Pfam" id="PF00512">
    <property type="entry name" value="HisKA"/>
    <property type="match status" value="1"/>
</dbReference>
<keyword evidence="10" id="KW-0902">Two-component regulatory system</keyword>
<evidence type="ECO:0000313" key="14">
    <source>
        <dbReference type="EMBL" id="KVM24637.1"/>
    </source>
</evidence>
<dbReference type="EMBL" id="LPAD01000096">
    <property type="protein sequence ID" value="KVN77272.1"/>
    <property type="molecule type" value="Genomic_DNA"/>
</dbReference>
<dbReference type="Pfam" id="PF02518">
    <property type="entry name" value="HATPase_c"/>
    <property type="match status" value="1"/>
</dbReference>
<dbReference type="SUPFAM" id="SSF47384">
    <property type="entry name" value="Homodimeric domain of signal transducing histidine kinase"/>
    <property type="match status" value="1"/>
</dbReference>
<keyword evidence="6" id="KW-0808">Transferase</keyword>
<keyword evidence="11 12" id="KW-0472">Membrane</keyword>
<evidence type="ECO:0000313" key="17">
    <source>
        <dbReference type="Proteomes" id="UP000056732"/>
    </source>
</evidence>
<organism evidence="16 17">
    <name type="scientific">Burkholderia ubonensis</name>
    <dbReference type="NCBI Taxonomy" id="101571"/>
    <lineage>
        <taxon>Bacteria</taxon>
        <taxon>Pseudomonadati</taxon>
        <taxon>Pseudomonadota</taxon>
        <taxon>Betaproteobacteria</taxon>
        <taxon>Burkholderiales</taxon>
        <taxon>Burkholderiaceae</taxon>
        <taxon>Burkholderia</taxon>
        <taxon>Burkholderia cepacia complex</taxon>
    </lineage>
</organism>
<dbReference type="SMART" id="SM00387">
    <property type="entry name" value="HATPase_c"/>
    <property type="match status" value="1"/>
</dbReference>
<dbReference type="PANTHER" id="PTHR43047:SF72">
    <property type="entry name" value="OSMOSENSING HISTIDINE PROTEIN KINASE SLN1"/>
    <property type="match status" value="1"/>
</dbReference>
<dbReference type="AlphaFoldDB" id="A0AAW3NLL8"/>
<gene>
    <name evidence="14" type="ORF">WJ53_14905</name>
    <name evidence="15" type="ORF">WJ68_23905</name>
    <name evidence="16" type="ORF">WK53_17945</name>
</gene>
<dbReference type="InterPro" id="IPR004358">
    <property type="entry name" value="Sig_transdc_His_kin-like_C"/>
</dbReference>
<evidence type="ECO:0000256" key="3">
    <source>
        <dbReference type="ARBA" id="ARBA00012438"/>
    </source>
</evidence>
<evidence type="ECO:0000313" key="15">
    <source>
        <dbReference type="EMBL" id="KVN77272.1"/>
    </source>
</evidence>
<dbReference type="PANTHER" id="PTHR43047">
    <property type="entry name" value="TWO-COMPONENT HISTIDINE PROTEIN KINASE"/>
    <property type="match status" value="1"/>
</dbReference>
<comment type="subcellular location">
    <subcellularLocation>
        <location evidence="2">Cell membrane</location>
    </subcellularLocation>
</comment>
<keyword evidence="8" id="KW-0418">Kinase</keyword>
<name>A0AAW3NLL8_9BURK</name>
<keyword evidence="9" id="KW-0067">ATP-binding</keyword>
<keyword evidence="4" id="KW-1003">Cell membrane</keyword>
<keyword evidence="5" id="KW-0597">Phosphoprotein</keyword>
<dbReference type="PROSITE" id="PS50109">
    <property type="entry name" value="HIS_KIN"/>
    <property type="match status" value="1"/>
</dbReference>
<evidence type="ECO:0000256" key="1">
    <source>
        <dbReference type="ARBA" id="ARBA00000085"/>
    </source>
</evidence>
<evidence type="ECO:0000256" key="8">
    <source>
        <dbReference type="ARBA" id="ARBA00022777"/>
    </source>
</evidence>
<dbReference type="InterPro" id="IPR036097">
    <property type="entry name" value="HisK_dim/P_sf"/>
</dbReference>
<accession>A0AAW3NLL8</accession>
<proteinExistence type="predicted"/>
<dbReference type="Proteomes" id="UP000056732">
    <property type="component" value="Unassembled WGS sequence"/>
</dbReference>
<dbReference type="Proteomes" id="UP000057910">
    <property type="component" value="Unassembled WGS sequence"/>
</dbReference>
<dbReference type="RefSeq" id="WP_059537814.1">
    <property type="nucleotide sequence ID" value="NZ_LOVC01000086.1"/>
</dbReference>
<evidence type="ECO:0000313" key="19">
    <source>
        <dbReference type="Proteomes" id="UP000061665"/>
    </source>
</evidence>
<keyword evidence="12" id="KW-1133">Transmembrane helix</keyword>
<dbReference type="GO" id="GO:0005524">
    <property type="term" value="F:ATP binding"/>
    <property type="evidence" value="ECO:0007669"/>
    <property type="project" value="UniProtKB-KW"/>
</dbReference>
<dbReference type="GO" id="GO:0000155">
    <property type="term" value="F:phosphorelay sensor kinase activity"/>
    <property type="evidence" value="ECO:0007669"/>
    <property type="project" value="InterPro"/>
</dbReference>